<reference evidence="4" key="1">
    <citation type="journal article" date="2017" name="Appl. Environ. Microbiol.">
        <title>Genomic analysis of Calderihabitans maritimus KKC1, a thermophilic hydrogenogenic carboxydotrophic bacterium isolated from marine sediment.</title>
        <authorList>
            <person name="Omae K."/>
            <person name="Yoneda Y."/>
            <person name="Fukuyama Y."/>
            <person name="Yoshida T."/>
            <person name="Sako Y."/>
        </authorList>
    </citation>
    <scope>NUCLEOTIDE SEQUENCE [LARGE SCALE GENOMIC DNA]</scope>
    <source>
        <strain evidence="4">KKC1</strain>
    </source>
</reference>
<evidence type="ECO:0000256" key="1">
    <source>
        <dbReference type="PIRSR" id="PIRSR005962-1"/>
    </source>
</evidence>
<dbReference type="RefSeq" id="WP_202819945.1">
    <property type="nucleotide sequence ID" value="NZ_BDGJ01000033.1"/>
</dbReference>
<dbReference type="Gene3D" id="3.30.70.360">
    <property type="match status" value="1"/>
</dbReference>
<dbReference type="PANTHER" id="PTHR11014:SF122">
    <property type="entry name" value="AMIDOHYDROLASE AMHX"/>
    <property type="match status" value="1"/>
</dbReference>
<accession>A0A1Z5HQJ3</accession>
<dbReference type="EMBL" id="BDGJ01000033">
    <property type="protein sequence ID" value="GAW91784.1"/>
    <property type="molecule type" value="Genomic_DNA"/>
</dbReference>
<proteinExistence type="predicted"/>
<dbReference type="NCBIfam" id="TIGR01891">
    <property type="entry name" value="amidohydrolases"/>
    <property type="match status" value="1"/>
</dbReference>
<dbReference type="Proteomes" id="UP000197032">
    <property type="component" value="Unassembled WGS sequence"/>
</dbReference>
<dbReference type="InterPro" id="IPR017439">
    <property type="entry name" value="Amidohydrolase"/>
</dbReference>
<keyword evidence="1" id="KW-0479">Metal-binding</keyword>
<feature type="binding site" evidence="1">
    <location>
        <position position="132"/>
    </location>
    <ligand>
        <name>Mn(2+)</name>
        <dbReference type="ChEBI" id="CHEBI:29035"/>
        <label>2</label>
    </ligand>
</feature>
<feature type="domain" description="Peptidase M20 dimerisation" evidence="2">
    <location>
        <begin position="183"/>
        <end position="271"/>
    </location>
</feature>
<protein>
    <submittedName>
        <fullName evidence="3">Amidohydrolase</fullName>
    </submittedName>
</protein>
<organism evidence="3 4">
    <name type="scientific">Calderihabitans maritimus</name>
    <dbReference type="NCBI Taxonomy" id="1246530"/>
    <lineage>
        <taxon>Bacteria</taxon>
        <taxon>Bacillati</taxon>
        <taxon>Bacillota</taxon>
        <taxon>Clostridia</taxon>
        <taxon>Neomoorellales</taxon>
        <taxon>Calderihabitantaceae</taxon>
        <taxon>Calderihabitans</taxon>
    </lineage>
</organism>
<dbReference type="Pfam" id="PF01546">
    <property type="entry name" value="Peptidase_M20"/>
    <property type="match status" value="1"/>
</dbReference>
<comment type="cofactor">
    <cofactor evidence="1">
        <name>Mn(2+)</name>
        <dbReference type="ChEBI" id="CHEBI:29035"/>
    </cofactor>
    <text evidence="1">The Mn(2+) ion enhances activity.</text>
</comment>
<keyword evidence="3" id="KW-0378">Hydrolase</keyword>
<feature type="binding site" evidence="1">
    <location>
        <position position="96"/>
    </location>
    <ligand>
        <name>Mn(2+)</name>
        <dbReference type="ChEBI" id="CHEBI:29035"/>
        <label>2</label>
    </ligand>
</feature>
<dbReference type="AlphaFoldDB" id="A0A1Z5HQJ3"/>
<feature type="binding site" evidence="1">
    <location>
        <position position="156"/>
    </location>
    <ligand>
        <name>Mn(2+)</name>
        <dbReference type="ChEBI" id="CHEBI:29035"/>
        <label>2</label>
    </ligand>
</feature>
<evidence type="ECO:0000313" key="4">
    <source>
        <dbReference type="Proteomes" id="UP000197032"/>
    </source>
</evidence>
<keyword evidence="1" id="KW-0464">Manganese</keyword>
<dbReference type="Pfam" id="PF07687">
    <property type="entry name" value="M20_dimer"/>
    <property type="match status" value="1"/>
</dbReference>
<name>A0A1Z5HQJ3_9FIRM</name>
<sequence>MNALSFLQQVDENQERILRTYEELHCMPEPAWKEFRTTQYVAERMRKMGLKVIAAKPTGVVGFWRGKSGGPAVGLRADLDALLYHDGQEETAVHACGHDAHTAMVLSTAEILSCSGFYPPGEIRFLFQPAEEKAAGALCFIEQGFLDNVDYLVGIHLRPAEEARYGQASPAVLHGSSLVLEGTIYGQASHSARPHLGINVINAAAAVINAINAVSVDPRVPASAKVTRLQAGGEAHNIIPDRALFTIDLRAQNNETMTELRDKVERAVKAATGTVGAQVDMKELAYVPAARVDEEMLEKARWAIREVMGEDGLLPPIITPGGEDFHFYSYHLPRLKSIMIGLGCDLVPGLHHPQMTFRKDALLQGVKILGLIILKLLNGS</sequence>
<evidence type="ECO:0000259" key="2">
    <source>
        <dbReference type="Pfam" id="PF07687"/>
    </source>
</evidence>
<dbReference type="InterPro" id="IPR036264">
    <property type="entry name" value="Bact_exopeptidase_dim_dom"/>
</dbReference>
<dbReference type="InterPro" id="IPR011650">
    <property type="entry name" value="Peptidase_M20_dimer"/>
</dbReference>
<dbReference type="SUPFAM" id="SSF55031">
    <property type="entry name" value="Bacterial exopeptidase dimerisation domain"/>
    <property type="match status" value="1"/>
</dbReference>
<dbReference type="InterPro" id="IPR002933">
    <property type="entry name" value="Peptidase_M20"/>
</dbReference>
<dbReference type="PANTHER" id="PTHR11014">
    <property type="entry name" value="PEPTIDASE M20 FAMILY MEMBER"/>
    <property type="match status" value="1"/>
</dbReference>
<feature type="binding site" evidence="1">
    <location>
        <position position="98"/>
    </location>
    <ligand>
        <name>Mn(2+)</name>
        <dbReference type="ChEBI" id="CHEBI:29035"/>
        <label>2</label>
    </ligand>
</feature>
<dbReference type="GO" id="GO:0016787">
    <property type="term" value="F:hydrolase activity"/>
    <property type="evidence" value="ECO:0007669"/>
    <property type="project" value="UniProtKB-KW"/>
</dbReference>
<evidence type="ECO:0000313" key="3">
    <source>
        <dbReference type="EMBL" id="GAW91784.1"/>
    </source>
</evidence>
<dbReference type="GO" id="GO:0046872">
    <property type="term" value="F:metal ion binding"/>
    <property type="evidence" value="ECO:0007669"/>
    <property type="project" value="UniProtKB-KW"/>
</dbReference>
<dbReference type="PIRSF" id="PIRSF005962">
    <property type="entry name" value="Pept_M20D_amidohydro"/>
    <property type="match status" value="1"/>
</dbReference>
<dbReference type="Gene3D" id="3.40.630.10">
    <property type="entry name" value="Zn peptidases"/>
    <property type="match status" value="1"/>
</dbReference>
<keyword evidence="4" id="KW-1185">Reference proteome</keyword>
<dbReference type="SUPFAM" id="SSF53187">
    <property type="entry name" value="Zn-dependent exopeptidases"/>
    <property type="match status" value="1"/>
</dbReference>
<feature type="binding site" evidence="1">
    <location>
        <position position="351"/>
    </location>
    <ligand>
        <name>Mn(2+)</name>
        <dbReference type="ChEBI" id="CHEBI:29035"/>
        <label>2</label>
    </ligand>
</feature>
<gene>
    <name evidence="3" type="ORF">KKC1_09440</name>
</gene>
<comment type="caution">
    <text evidence="3">The sequence shown here is derived from an EMBL/GenBank/DDBJ whole genome shotgun (WGS) entry which is preliminary data.</text>
</comment>